<protein>
    <recommendedName>
        <fullName evidence="2">Mycothiol-dependent maleylpyruvate isomerase metal-binding domain-containing protein</fullName>
    </recommendedName>
</protein>
<comment type="caution">
    <text evidence="3">The sequence shown here is derived from an EMBL/GenBank/DDBJ whole genome shotgun (WGS) entry which is preliminary data.</text>
</comment>
<feature type="region of interest" description="Disordered" evidence="1">
    <location>
        <begin position="218"/>
        <end position="238"/>
    </location>
</feature>
<dbReference type="InterPro" id="IPR017517">
    <property type="entry name" value="Maleyloyr_isom"/>
</dbReference>
<dbReference type="NCBIfam" id="TIGR03083">
    <property type="entry name" value="maleylpyruvate isomerase family mycothiol-dependent enzyme"/>
    <property type="match status" value="1"/>
</dbReference>
<name>A0A2U2RP08_9MICO</name>
<organism evidence="3 4">
    <name type="scientific">Brachybacterium endophyticum</name>
    <dbReference type="NCBI Taxonomy" id="2182385"/>
    <lineage>
        <taxon>Bacteria</taxon>
        <taxon>Bacillati</taxon>
        <taxon>Actinomycetota</taxon>
        <taxon>Actinomycetes</taxon>
        <taxon>Micrococcales</taxon>
        <taxon>Dermabacteraceae</taxon>
        <taxon>Brachybacterium</taxon>
    </lineage>
</organism>
<dbReference type="Pfam" id="PF11716">
    <property type="entry name" value="MDMPI_N"/>
    <property type="match status" value="1"/>
</dbReference>
<sequence length="290" mass="31727">MTTATDLIAEEADRFADALRGPDPSAPVPTCPDWTVEDLLWHLTEVHEFWAGILKDHALTDADVEAVEAAKAPRPEGSGARLELLERRERATAALIDQLTARGDTEDAWSWFSADQTVGFTRRMQVHEAGIHRVDAELSANLPVTAISPEVAADGLDHAVAVMWAGSYDWVPDWAQTEQLATLTLAPEDADPLEVVIERWWGTRPRDGEEFSQLLARPAKGHDDADVESSSHTTSLPHATARGRALALLLWVWGREHALDRMTDGALTVDLSGDEEAVGHVRGRVAQGMD</sequence>
<dbReference type="PANTHER" id="PTHR40758">
    <property type="entry name" value="CONSERVED PROTEIN"/>
    <property type="match status" value="1"/>
</dbReference>
<feature type="compositionally biased region" description="Polar residues" evidence="1">
    <location>
        <begin position="228"/>
        <end position="237"/>
    </location>
</feature>
<keyword evidence="4" id="KW-1185">Reference proteome</keyword>
<reference evidence="3 4" key="1">
    <citation type="submission" date="2018-05" db="EMBL/GenBank/DDBJ databases">
        <title>Brachybacterium sp. M1HQ-2T, whole genome shotgun sequence.</title>
        <authorList>
            <person name="Tuo L."/>
        </authorList>
    </citation>
    <scope>NUCLEOTIDE SEQUENCE [LARGE SCALE GENOMIC DNA]</scope>
    <source>
        <strain evidence="3 4">M1HQ-2</strain>
    </source>
</reference>
<dbReference type="EMBL" id="QFKX01000001">
    <property type="protein sequence ID" value="PWH07494.1"/>
    <property type="molecule type" value="Genomic_DNA"/>
</dbReference>
<dbReference type="GO" id="GO:0046872">
    <property type="term" value="F:metal ion binding"/>
    <property type="evidence" value="ECO:0007669"/>
    <property type="project" value="InterPro"/>
</dbReference>
<dbReference type="AlphaFoldDB" id="A0A2U2RP08"/>
<accession>A0A2U2RP08</accession>
<proteinExistence type="predicted"/>
<evidence type="ECO:0000259" key="2">
    <source>
        <dbReference type="Pfam" id="PF11716"/>
    </source>
</evidence>
<dbReference type="PANTHER" id="PTHR40758:SF1">
    <property type="entry name" value="CONSERVED PROTEIN"/>
    <property type="match status" value="1"/>
</dbReference>
<dbReference type="Gene3D" id="1.20.120.450">
    <property type="entry name" value="dinb family like domain"/>
    <property type="match status" value="1"/>
</dbReference>
<dbReference type="GO" id="GO:0005886">
    <property type="term" value="C:plasma membrane"/>
    <property type="evidence" value="ECO:0007669"/>
    <property type="project" value="TreeGrafter"/>
</dbReference>
<dbReference type="Proteomes" id="UP000245590">
    <property type="component" value="Unassembled WGS sequence"/>
</dbReference>
<dbReference type="OrthoDB" id="3671213at2"/>
<dbReference type="RefSeq" id="WP_109274380.1">
    <property type="nucleotide sequence ID" value="NZ_QFKX01000001.1"/>
</dbReference>
<evidence type="ECO:0000256" key="1">
    <source>
        <dbReference type="SAM" id="MobiDB-lite"/>
    </source>
</evidence>
<feature type="domain" description="Mycothiol-dependent maleylpyruvate isomerase metal-binding" evidence="2">
    <location>
        <begin position="8"/>
        <end position="136"/>
    </location>
</feature>
<dbReference type="InterPro" id="IPR034660">
    <property type="entry name" value="DinB/YfiT-like"/>
</dbReference>
<dbReference type="SUPFAM" id="SSF109854">
    <property type="entry name" value="DinB/YfiT-like putative metalloenzymes"/>
    <property type="match status" value="1"/>
</dbReference>
<gene>
    <name evidence="3" type="ORF">DEO23_02360</name>
</gene>
<dbReference type="InterPro" id="IPR024344">
    <property type="entry name" value="MDMPI_metal-binding"/>
</dbReference>
<evidence type="ECO:0000313" key="3">
    <source>
        <dbReference type="EMBL" id="PWH07494.1"/>
    </source>
</evidence>
<evidence type="ECO:0000313" key="4">
    <source>
        <dbReference type="Proteomes" id="UP000245590"/>
    </source>
</evidence>